<comment type="caution">
    <text evidence="6">The sequence shown here is derived from an EMBL/GenBank/DDBJ whole genome shotgun (WGS) entry which is preliminary data.</text>
</comment>
<dbReference type="Proteomes" id="UP000710432">
    <property type="component" value="Unassembled WGS sequence"/>
</dbReference>
<dbReference type="InterPro" id="IPR051366">
    <property type="entry name" value="DEF8"/>
</dbReference>
<keyword evidence="3" id="KW-0863">Zinc-finger</keyword>
<organism evidence="6 7">
    <name type="scientific">Microtus ochrogaster</name>
    <name type="common">Prairie vole</name>
    <dbReference type="NCBI Taxonomy" id="79684"/>
    <lineage>
        <taxon>Eukaryota</taxon>
        <taxon>Metazoa</taxon>
        <taxon>Chordata</taxon>
        <taxon>Craniata</taxon>
        <taxon>Vertebrata</taxon>
        <taxon>Euteleostomi</taxon>
        <taxon>Mammalia</taxon>
        <taxon>Eutheria</taxon>
        <taxon>Euarchontoglires</taxon>
        <taxon>Glires</taxon>
        <taxon>Rodentia</taxon>
        <taxon>Myomorpha</taxon>
        <taxon>Muroidea</taxon>
        <taxon>Cricetidae</taxon>
        <taxon>Arvicolinae</taxon>
        <taxon>Microtus</taxon>
    </lineage>
</organism>
<keyword evidence="2" id="KW-0677">Repeat</keyword>
<evidence type="ECO:0000313" key="7">
    <source>
        <dbReference type="Proteomes" id="UP000710432"/>
    </source>
</evidence>
<dbReference type="AlphaFoldDB" id="A0A8J6L1B9"/>
<sequence>CLAPTGGVPSEARQCDYTGQYYCSHCHWNDLAVIPARVVHNWDFEPRKKLRQDILLMKPYFITCKEAMEARLLLQLQDRQHFVENDEMYSIQDLLEVHMGRLSCSLTEIHTLFAKHIKLDCERCQAKGFVCELCKEGDVLFPFDSHTSVCTDCSAVFHRWVWPMTHSARYSGSSLPSKQNAFPCPWLQLVLWNLKLLPRREEADIWAFAVWFSEPFAGVRP</sequence>
<reference evidence="6" key="1">
    <citation type="submission" date="2020-03" db="EMBL/GenBank/DDBJ databases">
        <title>Studies in the Genomics of Life Span.</title>
        <authorList>
            <person name="Glass D."/>
        </authorList>
    </citation>
    <scope>NUCLEOTIDE SEQUENCE</scope>
    <source>
        <strain evidence="6">LTLLF</strain>
        <tissue evidence="6">Muscle</tissue>
    </source>
</reference>
<keyword evidence="1" id="KW-0479">Metal-binding</keyword>
<evidence type="ECO:0000256" key="1">
    <source>
        <dbReference type="ARBA" id="ARBA00022723"/>
    </source>
</evidence>
<evidence type="ECO:0000259" key="5">
    <source>
        <dbReference type="SMART" id="SM01175"/>
    </source>
</evidence>
<accession>A0A8J6L1B9</accession>
<evidence type="ECO:0000256" key="4">
    <source>
        <dbReference type="ARBA" id="ARBA00022833"/>
    </source>
</evidence>
<dbReference type="InterPro" id="IPR025258">
    <property type="entry name" value="RH_dom"/>
</dbReference>
<name>A0A8J6L1B9_MICOH</name>
<dbReference type="SMART" id="SM01175">
    <property type="entry name" value="DUF4206"/>
    <property type="match status" value="1"/>
</dbReference>
<dbReference type="PANTHER" id="PTHR12326">
    <property type="entry name" value="PLECKSTRIN HOMOLOGY DOMAIN CONTAINING PROTEIN"/>
    <property type="match status" value="1"/>
</dbReference>
<dbReference type="Pfam" id="PF13901">
    <property type="entry name" value="RH_dom"/>
    <property type="match status" value="2"/>
</dbReference>
<evidence type="ECO:0000313" key="6">
    <source>
        <dbReference type="EMBL" id="KAH0516354.1"/>
    </source>
</evidence>
<proteinExistence type="predicted"/>
<gene>
    <name evidence="6" type="ORF">LTLLF_209775</name>
</gene>
<keyword evidence="4" id="KW-0862">Zinc</keyword>
<feature type="domain" description="Rubicon Homology" evidence="5">
    <location>
        <begin position="13"/>
        <end position="191"/>
    </location>
</feature>
<protein>
    <submittedName>
        <fullName evidence="6">Differentially expressed in FDCP 8</fullName>
    </submittedName>
</protein>
<evidence type="ECO:0000256" key="3">
    <source>
        <dbReference type="ARBA" id="ARBA00022771"/>
    </source>
</evidence>
<dbReference type="EMBL" id="JAATJU010020240">
    <property type="protein sequence ID" value="KAH0516354.1"/>
    <property type="molecule type" value="Genomic_DNA"/>
</dbReference>
<feature type="non-terminal residue" evidence="6">
    <location>
        <position position="1"/>
    </location>
</feature>
<evidence type="ECO:0000256" key="2">
    <source>
        <dbReference type="ARBA" id="ARBA00022737"/>
    </source>
</evidence>
<dbReference type="GO" id="GO:0008270">
    <property type="term" value="F:zinc ion binding"/>
    <property type="evidence" value="ECO:0007669"/>
    <property type="project" value="UniProtKB-KW"/>
</dbReference>
<dbReference type="PANTHER" id="PTHR12326:SF3">
    <property type="entry name" value="DIFFERENTIALLY EXPRESSED IN FDCP 8 HOMOLOG"/>
    <property type="match status" value="1"/>
</dbReference>